<feature type="domain" description="Helix-turn-helix" evidence="2">
    <location>
        <begin position="1"/>
        <end position="46"/>
    </location>
</feature>
<proteinExistence type="predicted"/>
<dbReference type="RefSeq" id="WP_139078944.1">
    <property type="nucleotide sequence ID" value="NZ_VDFU01000048.1"/>
</dbReference>
<evidence type="ECO:0000313" key="3">
    <source>
        <dbReference type="EMBL" id="TNC45264.1"/>
    </source>
</evidence>
<dbReference type="Proteomes" id="UP000305887">
    <property type="component" value="Unassembled WGS sequence"/>
</dbReference>
<evidence type="ECO:0000256" key="1">
    <source>
        <dbReference type="SAM" id="Coils"/>
    </source>
</evidence>
<keyword evidence="1" id="KW-0175">Coiled coil</keyword>
<gene>
    <name evidence="3" type="ORF">FHG66_20145</name>
</gene>
<dbReference type="InterPro" id="IPR041657">
    <property type="entry name" value="HTH_17"/>
</dbReference>
<organism evidence="3 4">
    <name type="scientific">Rubellimicrobium rubrum</name>
    <dbReference type="NCBI Taxonomy" id="2585369"/>
    <lineage>
        <taxon>Bacteria</taxon>
        <taxon>Pseudomonadati</taxon>
        <taxon>Pseudomonadota</taxon>
        <taxon>Alphaproteobacteria</taxon>
        <taxon>Rhodobacterales</taxon>
        <taxon>Roseobacteraceae</taxon>
        <taxon>Rubellimicrobium</taxon>
    </lineage>
</organism>
<comment type="caution">
    <text evidence="3">The sequence shown here is derived from an EMBL/GenBank/DDBJ whole genome shotgun (WGS) entry which is preliminary data.</text>
</comment>
<sequence>MTPAQAAHASDTSRWTIMRAIKAQQLRATRDNRNQWRITPEDLAAWRIAHPAHSAHTVREDEIDHLAHLIAQPAQESAHPDKGLQEEVQTLRKELDEMRLAIAAATQRALAAEALHATTEARAVSAETDRDRWHEHAKELAARIPPPSTAPVPQASFWQRIFRRT</sequence>
<protein>
    <submittedName>
        <fullName evidence="3">Helix-turn-helix domain-containing protein</fullName>
    </submittedName>
</protein>
<keyword evidence="4" id="KW-1185">Reference proteome</keyword>
<dbReference type="OrthoDB" id="7281306at2"/>
<dbReference type="AlphaFoldDB" id="A0A5C4MJ52"/>
<dbReference type="EMBL" id="VDFU01000048">
    <property type="protein sequence ID" value="TNC45264.1"/>
    <property type="molecule type" value="Genomic_DNA"/>
</dbReference>
<evidence type="ECO:0000313" key="4">
    <source>
        <dbReference type="Proteomes" id="UP000305887"/>
    </source>
</evidence>
<accession>A0A5C4MJ52</accession>
<name>A0A5C4MJ52_9RHOB</name>
<dbReference type="Pfam" id="PF12728">
    <property type="entry name" value="HTH_17"/>
    <property type="match status" value="1"/>
</dbReference>
<reference evidence="3 4" key="1">
    <citation type="submission" date="2019-06" db="EMBL/GenBank/DDBJ databases">
        <title>YIM 131921 draft genome.</title>
        <authorList>
            <person name="Jiang L."/>
        </authorList>
    </citation>
    <scope>NUCLEOTIDE SEQUENCE [LARGE SCALE GENOMIC DNA]</scope>
    <source>
        <strain evidence="3 4">YIM 131921</strain>
    </source>
</reference>
<evidence type="ECO:0000259" key="2">
    <source>
        <dbReference type="Pfam" id="PF12728"/>
    </source>
</evidence>
<feature type="coiled-coil region" evidence="1">
    <location>
        <begin position="81"/>
        <end position="108"/>
    </location>
</feature>